<comment type="subcellular location">
    <subcellularLocation>
        <location evidence="1">Membrane</location>
        <topology evidence="1">Single-pass membrane protein</topology>
    </subcellularLocation>
</comment>
<name>A0AAV7F6T7_ARIFI</name>
<dbReference type="PRINTS" id="PR00385">
    <property type="entry name" value="P450"/>
</dbReference>
<evidence type="ECO:0000256" key="3">
    <source>
        <dbReference type="ARBA" id="ARBA00022692"/>
    </source>
</evidence>
<comment type="cofactor">
    <cofactor evidence="10">
        <name>heme</name>
        <dbReference type="ChEBI" id="CHEBI:30413"/>
    </cofactor>
</comment>
<keyword evidence="12" id="KW-0732">Signal</keyword>
<reference evidence="13 14" key="1">
    <citation type="submission" date="2021-07" db="EMBL/GenBank/DDBJ databases">
        <title>The Aristolochia fimbriata genome: insights into angiosperm evolution, floral development and chemical biosynthesis.</title>
        <authorList>
            <person name="Jiao Y."/>
        </authorList>
    </citation>
    <scope>NUCLEOTIDE SEQUENCE [LARGE SCALE GENOMIC DNA]</scope>
    <source>
        <strain evidence="13">IBCAS-2021</strain>
        <tissue evidence="13">Leaf</tissue>
    </source>
</reference>
<evidence type="ECO:0008006" key="15">
    <source>
        <dbReference type="Google" id="ProtNLM"/>
    </source>
</evidence>
<keyword evidence="5" id="KW-1133">Transmembrane helix</keyword>
<evidence type="ECO:0000256" key="5">
    <source>
        <dbReference type="ARBA" id="ARBA00022989"/>
    </source>
</evidence>
<dbReference type="PANTHER" id="PTHR24298:SF800">
    <property type="entry name" value="CYTOCHROME P450 89A2-RELATED"/>
    <property type="match status" value="1"/>
</dbReference>
<evidence type="ECO:0000256" key="11">
    <source>
        <dbReference type="RuleBase" id="RU000461"/>
    </source>
</evidence>
<evidence type="ECO:0000256" key="2">
    <source>
        <dbReference type="ARBA" id="ARBA00022617"/>
    </source>
</evidence>
<dbReference type="Proteomes" id="UP000825729">
    <property type="component" value="Unassembled WGS sequence"/>
</dbReference>
<dbReference type="InterPro" id="IPR001128">
    <property type="entry name" value="Cyt_P450"/>
</dbReference>
<evidence type="ECO:0000256" key="7">
    <source>
        <dbReference type="ARBA" id="ARBA00023004"/>
    </source>
</evidence>
<keyword evidence="4 10" id="KW-0479">Metal-binding</keyword>
<dbReference type="GO" id="GO:0016709">
    <property type="term" value="F:oxidoreductase activity, acting on paired donors, with incorporation or reduction of molecular oxygen, NAD(P)H as one donor, and incorporation of one atom of oxygen"/>
    <property type="evidence" value="ECO:0007669"/>
    <property type="project" value="TreeGrafter"/>
</dbReference>
<gene>
    <name evidence="13" type="ORF">H6P81_008172</name>
</gene>
<keyword evidence="7 10" id="KW-0408">Iron</keyword>
<keyword evidence="9" id="KW-0472">Membrane</keyword>
<dbReference type="PANTHER" id="PTHR24298">
    <property type="entry name" value="FLAVONOID 3'-MONOOXYGENASE-RELATED"/>
    <property type="match status" value="1"/>
</dbReference>
<sequence length="517" mass="59646">MGVVTWYLILFSISLAFLLLRAKAKTKKQKKRLPPGPPALPLIGNPLWLKKSYNSLESDLRRLWAEHGPIVMVHMGPQRSIFISDRRLAHEALIQKGAVFADRISMPSKQHNILGARYGPLWRLLRRNLISEVLTPSRVKTYTHGRNWVLKILVQKLESESVRSDDGAVTVLESFRYAMFSLLLLMCFGEKLDEEQIRQIGDTQKKLLVNLDRYSLLSIIPTIAKIFCRREWNDMVETKQRQAELLVPLIRIRREKQGKKIVNEDDPNFVFSYVDSLIDLRLPDEGDRKLTDAEIVSLCSEFLDGGTDTTSTALQWIMANLVKFPKTQQKLVEEIDSVLSAERKLEGKEERGFNNIISEDDLQKMKYLKAVVMETLRRHPPAHFVLPHAVTEEADLGGYTIPTDAMINFLVVPMGLDEEMWEDPMEFRPERFLDRDEELDLTGSREIKIMPFGAGRRICPGLGLAMLHLQYYVANLVREFEWKVRDGEEVDLSEEWDFTTVMKNPLRVVLCPRSRTK</sequence>
<keyword evidence="2 10" id="KW-0349">Heme</keyword>
<organism evidence="13 14">
    <name type="scientific">Aristolochia fimbriata</name>
    <name type="common">White veined hardy Dutchman's pipe vine</name>
    <dbReference type="NCBI Taxonomy" id="158543"/>
    <lineage>
        <taxon>Eukaryota</taxon>
        <taxon>Viridiplantae</taxon>
        <taxon>Streptophyta</taxon>
        <taxon>Embryophyta</taxon>
        <taxon>Tracheophyta</taxon>
        <taxon>Spermatophyta</taxon>
        <taxon>Magnoliopsida</taxon>
        <taxon>Magnoliidae</taxon>
        <taxon>Piperales</taxon>
        <taxon>Aristolochiaceae</taxon>
        <taxon>Aristolochia</taxon>
    </lineage>
</organism>
<evidence type="ECO:0000256" key="4">
    <source>
        <dbReference type="ARBA" id="ARBA00022723"/>
    </source>
</evidence>
<dbReference type="SUPFAM" id="SSF48264">
    <property type="entry name" value="Cytochrome P450"/>
    <property type="match status" value="1"/>
</dbReference>
<evidence type="ECO:0000256" key="10">
    <source>
        <dbReference type="PIRSR" id="PIRSR602401-1"/>
    </source>
</evidence>
<evidence type="ECO:0000256" key="1">
    <source>
        <dbReference type="ARBA" id="ARBA00004167"/>
    </source>
</evidence>
<comment type="caution">
    <text evidence="13">The sequence shown here is derived from an EMBL/GenBank/DDBJ whole genome shotgun (WGS) entry which is preliminary data.</text>
</comment>
<keyword evidence="3" id="KW-0812">Transmembrane</keyword>
<feature type="binding site" description="axial binding residue" evidence="10">
    <location>
        <position position="459"/>
    </location>
    <ligand>
        <name>heme</name>
        <dbReference type="ChEBI" id="CHEBI:30413"/>
    </ligand>
    <ligandPart>
        <name>Fe</name>
        <dbReference type="ChEBI" id="CHEBI:18248"/>
    </ligandPart>
</feature>
<keyword evidence="6 11" id="KW-0560">Oxidoreductase</keyword>
<dbReference type="InterPro" id="IPR017972">
    <property type="entry name" value="Cyt_P450_CS"/>
</dbReference>
<dbReference type="Pfam" id="PF00067">
    <property type="entry name" value="p450"/>
    <property type="match status" value="1"/>
</dbReference>
<evidence type="ECO:0000256" key="12">
    <source>
        <dbReference type="SAM" id="SignalP"/>
    </source>
</evidence>
<keyword evidence="14" id="KW-1185">Reference proteome</keyword>
<dbReference type="InterPro" id="IPR051103">
    <property type="entry name" value="Plant_metabolite_P450s"/>
</dbReference>
<dbReference type="GO" id="GO:0016020">
    <property type="term" value="C:membrane"/>
    <property type="evidence" value="ECO:0007669"/>
    <property type="project" value="UniProtKB-SubCell"/>
</dbReference>
<dbReference type="InterPro" id="IPR036396">
    <property type="entry name" value="Cyt_P450_sf"/>
</dbReference>
<evidence type="ECO:0000256" key="6">
    <source>
        <dbReference type="ARBA" id="ARBA00023002"/>
    </source>
</evidence>
<proteinExistence type="inferred from homology"/>
<dbReference type="EMBL" id="JAINDJ010000003">
    <property type="protein sequence ID" value="KAG9455268.1"/>
    <property type="molecule type" value="Genomic_DNA"/>
</dbReference>
<feature type="signal peptide" evidence="12">
    <location>
        <begin position="1"/>
        <end position="24"/>
    </location>
</feature>
<dbReference type="GO" id="GO:0005506">
    <property type="term" value="F:iron ion binding"/>
    <property type="evidence" value="ECO:0007669"/>
    <property type="project" value="InterPro"/>
</dbReference>
<evidence type="ECO:0000313" key="14">
    <source>
        <dbReference type="Proteomes" id="UP000825729"/>
    </source>
</evidence>
<comment type="similarity">
    <text evidence="11">Belongs to the cytochrome P450 family.</text>
</comment>
<dbReference type="PRINTS" id="PR00463">
    <property type="entry name" value="EP450I"/>
</dbReference>
<dbReference type="Gene3D" id="1.10.630.10">
    <property type="entry name" value="Cytochrome P450"/>
    <property type="match status" value="1"/>
</dbReference>
<dbReference type="PROSITE" id="PS00086">
    <property type="entry name" value="CYTOCHROME_P450"/>
    <property type="match status" value="1"/>
</dbReference>
<protein>
    <recommendedName>
        <fullName evidence="15">Cytochrome P450</fullName>
    </recommendedName>
</protein>
<dbReference type="AlphaFoldDB" id="A0AAV7F6T7"/>
<accession>A0AAV7F6T7</accession>
<dbReference type="InterPro" id="IPR002401">
    <property type="entry name" value="Cyt_P450_E_grp-I"/>
</dbReference>
<feature type="chain" id="PRO_5043574585" description="Cytochrome P450" evidence="12">
    <location>
        <begin position="25"/>
        <end position="517"/>
    </location>
</feature>
<dbReference type="FunFam" id="1.10.630.10:FF:000012">
    <property type="entry name" value="Cytochrome P450 family protein"/>
    <property type="match status" value="1"/>
</dbReference>
<dbReference type="CDD" id="cd11075">
    <property type="entry name" value="CYP77_89"/>
    <property type="match status" value="1"/>
</dbReference>
<keyword evidence="8 11" id="KW-0503">Monooxygenase</keyword>
<evidence type="ECO:0000313" key="13">
    <source>
        <dbReference type="EMBL" id="KAG9455268.1"/>
    </source>
</evidence>
<evidence type="ECO:0000256" key="9">
    <source>
        <dbReference type="ARBA" id="ARBA00023136"/>
    </source>
</evidence>
<dbReference type="GO" id="GO:0020037">
    <property type="term" value="F:heme binding"/>
    <property type="evidence" value="ECO:0007669"/>
    <property type="project" value="InterPro"/>
</dbReference>
<evidence type="ECO:0000256" key="8">
    <source>
        <dbReference type="ARBA" id="ARBA00023033"/>
    </source>
</evidence>